<dbReference type="EMBL" id="LAZR01002115">
    <property type="protein sequence ID" value="KKN34288.1"/>
    <property type="molecule type" value="Genomic_DNA"/>
</dbReference>
<dbReference type="SUPFAM" id="SSF51391">
    <property type="entry name" value="Thiamin phosphate synthase"/>
    <property type="match status" value="1"/>
</dbReference>
<reference evidence="1" key="1">
    <citation type="journal article" date="2015" name="Nature">
        <title>Complex archaea that bridge the gap between prokaryotes and eukaryotes.</title>
        <authorList>
            <person name="Spang A."/>
            <person name="Saw J.H."/>
            <person name="Jorgensen S.L."/>
            <person name="Zaremba-Niedzwiedzka K."/>
            <person name="Martijn J."/>
            <person name="Lind A.E."/>
            <person name="van Eijk R."/>
            <person name="Schleper C."/>
            <person name="Guy L."/>
            <person name="Ettema T.J."/>
        </authorList>
    </citation>
    <scope>NUCLEOTIDE SEQUENCE</scope>
</reference>
<gene>
    <name evidence="1" type="ORF">LCGC14_0795180</name>
</gene>
<dbReference type="AlphaFoldDB" id="A0A0F9SYN1"/>
<comment type="caution">
    <text evidence="1">The sequence shown here is derived from an EMBL/GenBank/DDBJ whole genome shotgun (WGS) entry which is preliminary data.</text>
</comment>
<evidence type="ECO:0008006" key="2">
    <source>
        <dbReference type="Google" id="ProtNLM"/>
    </source>
</evidence>
<sequence length="242" mass="26448">MKERLFCKIEGVDIPLVSTGVSPFAGAGQFGKMAPIYRERFFFKADAMLEIMEACYEAGGRGIGAIPFGKVNKACKIMKETHNDYVITGSTLPGPNPGIEKLIDLEAKIIYVHGSVSDGKNARVVKLLDEITSRGVIPGIATHNPLSTIKYALENNIKVKSFLVPFNVKGMMMGDQKKLEELIAQEKQISFMGMKTLAAGKIDPQKAYEYISKHNICAVVIGMVEAEEAKSATKFALEALQK</sequence>
<organism evidence="1">
    <name type="scientific">marine sediment metagenome</name>
    <dbReference type="NCBI Taxonomy" id="412755"/>
    <lineage>
        <taxon>unclassified sequences</taxon>
        <taxon>metagenomes</taxon>
        <taxon>ecological metagenomes</taxon>
    </lineage>
</organism>
<name>A0A0F9SYN1_9ZZZZ</name>
<protein>
    <recommendedName>
        <fullName evidence="2">TIM-barrel domain-containing protein</fullName>
    </recommendedName>
</protein>
<accession>A0A0F9SYN1</accession>
<proteinExistence type="predicted"/>
<dbReference type="InterPro" id="IPR036206">
    <property type="entry name" value="ThiamineP_synth_sf"/>
</dbReference>
<evidence type="ECO:0000313" key="1">
    <source>
        <dbReference type="EMBL" id="KKN34288.1"/>
    </source>
</evidence>